<dbReference type="EMBL" id="LT598457">
    <property type="protein sequence ID" value="SCU93831.1"/>
    <property type="molecule type" value="Genomic_DNA"/>
</dbReference>
<organism evidence="2 3">
    <name type="scientific">Lachancea dasiensis</name>
    <dbReference type="NCBI Taxonomy" id="1072105"/>
    <lineage>
        <taxon>Eukaryota</taxon>
        <taxon>Fungi</taxon>
        <taxon>Dikarya</taxon>
        <taxon>Ascomycota</taxon>
        <taxon>Saccharomycotina</taxon>
        <taxon>Saccharomycetes</taxon>
        <taxon>Saccharomycetales</taxon>
        <taxon>Saccharomycetaceae</taxon>
        <taxon>Lachancea</taxon>
    </lineage>
</organism>
<gene>
    <name evidence="2" type="ORF">LADA_0G05116G</name>
</gene>
<name>A0A1G4JSJ7_9SACH</name>
<dbReference type="OrthoDB" id="1259151at2759"/>
<feature type="region of interest" description="Disordered" evidence="1">
    <location>
        <begin position="173"/>
        <end position="192"/>
    </location>
</feature>
<proteinExistence type="predicted"/>
<evidence type="ECO:0000313" key="2">
    <source>
        <dbReference type="EMBL" id="SCU93831.1"/>
    </source>
</evidence>
<dbReference type="AlphaFoldDB" id="A0A1G4JSJ7"/>
<dbReference type="Proteomes" id="UP000190274">
    <property type="component" value="Chromosome G"/>
</dbReference>
<reference evidence="3" key="1">
    <citation type="submission" date="2016-03" db="EMBL/GenBank/DDBJ databases">
        <authorList>
            <person name="Devillers H."/>
        </authorList>
    </citation>
    <scope>NUCLEOTIDE SEQUENCE [LARGE SCALE GENOMIC DNA]</scope>
</reference>
<evidence type="ECO:0000313" key="3">
    <source>
        <dbReference type="Proteomes" id="UP000190274"/>
    </source>
</evidence>
<accession>A0A1G4JSJ7</accession>
<sequence>MSVNGLTFHNEANSPLPFIPLDSEQIISPPNLAVRAKMEPVLKGQKSVRKSSNETHSIILEGRMFVTSQRLVFLNANCNASGSGSSVRDMVVLFRQLKLSADQESPIALSMPWFGSNSVTFQFKILPEQSSHNDPWLDPSLVWQCSLTLERGSGPVRDIFRLHDMITGSLAIGFSTSDRPEQDREPLPQYTP</sequence>
<keyword evidence="3" id="KW-1185">Reference proteome</keyword>
<evidence type="ECO:0000256" key="1">
    <source>
        <dbReference type="SAM" id="MobiDB-lite"/>
    </source>
</evidence>
<protein>
    <submittedName>
        <fullName evidence="2">LADA_0G05116g1_1</fullName>
    </submittedName>
</protein>